<evidence type="ECO:0000256" key="3">
    <source>
        <dbReference type="ARBA" id="ARBA00022692"/>
    </source>
</evidence>
<dbReference type="Proteomes" id="UP000199372">
    <property type="component" value="Unassembled WGS sequence"/>
</dbReference>
<evidence type="ECO:0000256" key="5">
    <source>
        <dbReference type="ARBA" id="ARBA00023136"/>
    </source>
</evidence>
<evidence type="ECO:0000256" key="2">
    <source>
        <dbReference type="ARBA" id="ARBA00022475"/>
    </source>
</evidence>
<dbReference type="GO" id="GO:0005886">
    <property type="term" value="C:plasma membrane"/>
    <property type="evidence" value="ECO:0007669"/>
    <property type="project" value="UniProtKB-SubCell"/>
</dbReference>
<name>A0A1H8J5Z5_9RHOB</name>
<proteinExistence type="predicted"/>
<accession>A0A1H8J5Z5</accession>
<comment type="subcellular location">
    <subcellularLocation>
        <location evidence="1">Cell membrane</location>
        <topology evidence="1">Multi-pass membrane protein</topology>
    </subcellularLocation>
</comment>
<evidence type="ECO:0000313" key="8">
    <source>
        <dbReference type="EMBL" id="SEN76214.1"/>
    </source>
</evidence>
<dbReference type="Gene3D" id="6.10.340.10">
    <property type="match status" value="1"/>
</dbReference>
<evidence type="ECO:0000256" key="6">
    <source>
        <dbReference type="SAM" id="Phobius"/>
    </source>
</evidence>
<dbReference type="InterPro" id="IPR003660">
    <property type="entry name" value="HAMP_dom"/>
</dbReference>
<evidence type="ECO:0000259" key="7">
    <source>
        <dbReference type="PROSITE" id="PS50885"/>
    </source>
</evidence>
<organism evidence="8 9">
    <name type="scientific">Palleronia pelagia</name>
    <dbReference type="NCBI Taxonomy" id="387096"/>
    <lineage>
        <taxon>Bacteria</taxon>
        <taxon>Pseudomonadati</taxon>
        <taxon>Pseudomonadota</taxon>
        <taxon>Alphaproteobacteria</taxon>
        <taxon>Rhodobacterales</taxon>
        <taxon>Roseobacteraceae</taxon>
        <taxon>Palleronia</taxon>
    </lineage>
</organism>
<dbReference type="Pfam" id="PF02743">
    <property type="entry name" value="dCache_1"/>
    <property type="match status" value="1"/>
</dbReference>
<reference evidence="9" key="1">
    <citation type="submission" date="2016-10" db="EMBL/GenBank/DDBJ databases">
        <authorList>
            <person name="Varghese N."/>
            <person name="Submissions S."/>
        </authorList>
    </citation>
    <scope>NUCLEOTIDE SEQUENCE [LARGE SCALE GENOMIC DNA]</scope>
    <source>
        <strain evidence="9">DSM 26893</strain>
    </source>
</reference>
<keyword evidence="2" id="KW-1003">Cell membrane</keyword>
<feature type="transmembrane region" description="Helical" evidence="6">
    <location>
        <begin position="294"/>
        <end position="317"/>
    </location>
</feature>
<protein>
    <submittedName>
        <fullName evidence="8">HAMP domain-containing protein</fullName>
    </submittedName>
</protein>
<evidence type="ECO:0000256" key="1">
    <source>
        <dbReference type="ARBA" id="ARBA00004651"/>
    </source>
</evidence>
<keyword evidence="9" id="KW-1185">Reference proteome</keyword>
<evidence type="ECO:0000313" key="9">
    <source>
        <dbReference type="Proteomes" id="UP000199372"/>
    </source>
</evidence>
<sequence>MVSHSSAPITVTLAAAIYGFMALVCSALVVFSAWIYQSRADSTIDAELDGAVRVRTQAAGAALARTIYSDWRDLTFLASQFSGARDRRQGMLEGLRGDGGRISWIGYARPDGIVAQATGSLLVGESVAERPWFRNGLRGQFASDVHDAVLLARLLSPGTGEVPRFVDLALPVRDDTGTVTGTLGMHIDADWVENEIEELAQSLGLELYLVGAQGDVVLSSADTVPDPQSLEILRTARTGNTTALRETWSDGETYFASLVPRVGYADLPDFGWSLVGRLDPDQFRPALDSAGRGLTLILVGGVLLIIIMTSAFVIAFVRPLERVVDAAERIAEGQDVYPPEPRAPREAQRISGVLARLQDGLSDRRN</sequence>
<keyword evidence="3 6" id="KW-0812">Transmembrane</keyword>
<dbReference type="PROSITE" id="PS50885">
    <property type="entry name" value="HAMP"/>
    <property type="match status" value="1"/>
</dbReference>
<dbReference type="InterPro" id="IPR033479">
    <property type="entry name" value="dCache_1"/>
</dbReference>
<evidence type="ECO:0000256" key="4">
    <source>
        <dbReference type="ARBA" id="ARBA00022989"/>
    </source>
</evidence>
<dbReference type="Gene3D" id="3.30.450.20">
    <property type="entry name" value="PAS domain"/>
    <property type="match status" value="1"/>
</dbReference>
<dbReference type="GO" id="GO:0007165">
    <property type="term" value="P:signal transduction"/>
    <property type="evidence" value="ECO:0007669"/>
    <property type="project" value="InterPro"/>
</dbReference>
<dbReference type="AlphaFoldDB" id="A0A1H8J5Z5"/>
<feature type="domain" description="HAMP" evidence="7">
    <location>
        <begin position="314"/>
        <end position="366"/>
    </location>
</feature>
<keyword evidence="4 6" id="KW-1133">Transmembrane helix</keyword>
<feature type="transmembrane region" description="Helical" evidence="6">
    <location>
        <begin position="12"/>
        <end position="36"/>
    </location>
</feature>
<gene>
    <name evidence="8" type="ORF">SAMN04488011_10688</name>
</gene>
<keyword evidence="5 6" id="KW-0472">Membrane</keyword>
<dbReference type="EMBL" id="FOCM01000006">
    <property type="protein sequence ID" value="SEN76214.1"/>
    <property type="molecule type" value="Genomic_DNA"/>
</dbReference>